<dbReference type="InterPro" id="IPR043971">
    <property type="entry name" value="FUZ/MON1/HPS1_longin_2"/>
</dbReference>
<dbReference type="PRINTS" id="PR01546">
    <property type="entry name" value="YEAST73DUF"/>
</dbReference>
<dbReference type="GO" id="GO:0035658">
    <property type="term" value="C:Mon1-Ccz1 complex"/>
    <property type="evidence" value="ECO:0007669"/>
    <property type="project" value="TreeGrafter"/>
</dbReference>
<organism evidence="6">
    <name type="scientific">Lynceus sp. MCZ IZ 141354</name>
    <dbReference type="NCBI Taxonomy" id="1930659"/>
    <lineage>
        <taxon>Eukaryota</taxon>
        <taxon>Metazoa</taxon>
        <taxon>Ecdysozoa</taxon>
        <taxon>Arthropoda</taxon>
        <taxon>Crustacea</taxon>
        <taxon>Branchiopoda</taxon>
        <taxon>Diplostraca</taxon>
        <taxon>Laevicaudata</taxon>
        <taxon>Lynceidae</taxon>
        <taxon>Lynceus</taxon>
    </lineage>
</organism>
<evidence type="ECO:0000259" key="4">
    <source>
        <dbReference type="Pfam" id="PF19037"/>
    </source>
</evidence>
<dbReference type="GO" id="GO:0006623">
    <property type="term" value="P:protein targeting to vacuole"/>
    <property type="evidence" value="ECO:0007669"/>
    <property type="project" value="UniProtKB-UniRule"/>
</dbReference>
<dbReference type="EMBL" id="OC988786">
    <property type="protein sequence ID" value="CAG4645441.1"/>
    <property type="molecule type" value="Genomic_DNA"/>
</dbReference>
<dbReference type="Pfam" id="PF19038">
    <property type="entry name" value="Fuz_longin_3"/>
    <property type="match status" value="1"/>
</dbReference>
<evidence type="ECO:0000259" key="3">
    <source>
        <dbReference type="Pfam" id="PF19036"/>
    </source>
</evidence>
<gene>
    <name evidence="6" type="primary">EOG090X03TW</name>
</gene>
<dbReference type="Pfam" id="PF19037">
    <property type="entry name" value="Fuz_longin_2"/>
    <property type="match status" value="1"/>
</dbReference>
<reference evidence="6" key="1">
    <citation type="submission" date="2021-04" db="EMBL/GenBank/DDBJ databases">
        <authorList>
            <person name="Cornetti L."/>
        </authorList>
    </citation>
    <scope>NUCLEOTIDE SEQUENCE</scope>
</reference>
<feature type="domain" description="FUZ/MON1/HPS1 third Longin" evidence="5">
    <location>
        <begin position="367"/>
        <end position="458"/>
    </location>
</feature>
<protein>
    <recommendedName>
        <fullName evidence="2">Vacuolar fusion protein MON1 homolog</fullName>
    </recommendedName>
</protein>
<dbReference type="InterPro" id="IPR043970">
    <property type="entry name" value="FUZ/MON1/HPS1_longin_3"/>
</dbReference>
<accession>A0A9N6WYC1</accession>
<feature type="domain" description="FUZ/MON1/HPS1 first Longin" evidence="3">
    <location>
        <begin position="77"/>
        <end position="199"/>
    </location>
</feature>
<evidence type="ECO:0000256" key="2">
    <source>
        <dbReference type="RuleBase" id="RU367048"/>
    </source>
</evidence>
<dbReference type="Pfam" id="PF19036">
    <property type="entry name" value="Fuz_longin_1"/>
    <property type="match status" value="1"/>
</dbReference>
<dbReference type="GO" id="GO:0032510">
    <property type="term" value="P:endosome to lysosome transport via multivesicular body sorting pathway"/>
    <property type="evidence" value="ECO:0007669"/>
    <property type="project" value="TreeGrafter"/>
</dbReference>
<dbReference type="AlphaFoldDB" id="A0A9N6WYC1"/>
<proteinExistence type="inferred from homology"/>
<dbReference type="PANTHER" id="PTHR13027:SF7">
    <property type="entry name" value="VACUOLAR FUSION PROTEIN MON1 HOMOLOG"/>
    <property type="match status" value="1"/>
</dbReference>
<feature type="domain" description="FUZ/MON1/HPS1 second Longin" evidence="4">
    <location>
        <begin position="240"/>
        <end position="337"/>
    </location>
</feature>
<dbReference type="InterPro" id="IPR004353">
    <property type="entry name" value="Mon1"/>
</dbReference>
<comment type="function">
    <text evidence="2">Plays an important role in membrane trafficking through the secretory apparatus.</text>
</comment>
<evidence type="ECO:0000259" key="5">
    <source>
        <dbReference type="Pfam" id="PF19038"/>
    </source>
</evidence>
<evidence type="ECO:0000256" key="1">
    <source>
        <dbReference type="ARBA" id="ARBA00008968"/>
    </source>
</evidence>
<sequence length="470" mass="52686">MIVSIMAMTNDRLSVTSDSVKSLEVAIEAFPDDLQACGLNLGDLDLTDAGYAEEIVILDKEGDICQATTIEWTSRTKHVFVLTEAGKPVYSRHGDEENLVTLFGVMQAMVSFVEDSGDVLQCIKAGDTSIVFLHKSPLILCCSSKDNHSYDQIMLLLNYVFDQIISVTTASRLYKAFDQRSNFDPRNLLAGSERLLDSLVEYCESSFDVMLQSVKCLPLMSVDRDCITQTIVQCCSKVENLVFAVLIAKGELVTLVRLQKTVFHPADLHLVLNLVNSTESFKGIEGWTPICLPHFDQSGYLHAYVSYLAEDCQACLVLFTVNRDSFYVLSEVKQRITEKLRRHNLFECINSSMSSGGFLVCQTGVAELRHFIYNSKFNAQYTTPFPGPPYPKQRLLQLYMQIQKHARNRIVCMSTSTEVVLGLFTPAYDLYAVFEPMTTKAVLAAAIPTITKFVKREEDWLFIANAATFS</sequence>
<dbReference type="InterPro" id="IPR043972">
    <property type="entry name" value="FUZ/MON1/HPS1_longin_1"/>
</dbReference>
<dbReference type="PANTHER" id="PTHR13027">
    <property type="entry name" value="SAND PROTEIN-RELATED"/>
    <property type="match status" value="1"/>
</dbReference>
<name>A0A9N6WYC1_9CRUS</name>
<comment type="similarity">
    <text evidence="1 2">Belongs to the MON1/SAND family.</text>
</comment>
<evidence type="ECO:0000313" key="6">
    <source>
        <dbReference type="EMBL" id="CAG4645441.1"/>
    </source>
</evidence>